<feature type="binding site" evidence="13">
    <location>
        <position position="108"/>
    </location>
    <ligand>
        <name>sn-glycerol 3-phosphate</name>
        <dbReference type="ChEBI" id="CHEBI:57597"/>
    </ligand>
</feature>
<dbReference type="GO" id="GO:0006650">
    <property type="term" value="P:glycerophospholipid metabolic process"/>
    <property type="evidence" value="ECO:0007669"/>
    <property type="project" value="UniProtKB-UniRule"/>
</dbReference>
<evidence type="ECO:0000259" key="18">
    <source>
        <dbReference type="Pfam" id="PF01210"/>
    </source>
</evidence>
<dbReference type="PROSITE" id="PS00957">
    <property type="entry name" value="NAD_G3PDH"/>
    <property type="match status" value="1"/>
</dbReference>
<dbReference type="FunFam" id="3.40.50.720:FF:000019">
    <property type="entry name" value="Glycerol-3-phosphate dehydrogenase [NAD(P)+]"/>
    <property type="match status" value="1"/>
</dbReference>
<feature type="binding site" evidence="13">
    <location>
        <position position="282"/>
    </location>
    <ligand>
        <name>NADPH</name>
        <dbReference type="ChEBI" id="CHEBI:57783"/>
    </ligand>
</feature>
<evidence type="ECO:0000256" key="8">
    <source>
        <dbReference type="ARBA" id="ARBA00023264"/>
    </source>
</evidence>
<comment type="caution">
    <text evidence="20">The sequence shown here is derived from an EMBL/GenBank/DDBJ whole genome shotgun (WGS) entry which is preliminary data.</text>
</comment>
<dbReference type="GO" id="GO:0008654">
    <property type="term" value="P:phospholipid biosynthetic process"/>
    <property type="evidence" value="ECO:0007669"/>
    <property type="project" value="UniProtKB-KW"/>
</dbReference>
<feature type="binding site" evidence="13">
    <location>
        <position position="14"/>
    </location>
    <ligand>
        <name>NADPH</name>
        <dbReference type="ChEBI" id="CHEBI:57783"/>
    </ligand>
</feature>
<evidence type="ECO:0000256" key="17">
    <source>
        <dbReference type="RuleBase" id="RU000437"/>
    </source>
</evidence>
<feature type="domain" description="Glycerol-3-phosphate dehydrogenase NAD-dependent N-terminal" evidence="18">
    <location>
        <begin position="6"/>
        <end position="162"/>
    </location>
</feature>
<evidence type="ECO:0000256" key="15">
    <source>
        <dbReference type="PIRSR" id="PIRSR000114-2"/>
    </source>
</evidence>
<dbReference type="NCBIfam" id="NF000942">
    <property type="entry name" value="PRK00094.1-4"/>
    <property type="match status" value="1"/>
</dbReference>
<feature type="domain" description="Glycerol-3-phosphate dehydrogenase NAD-dependent C-terminal" evidence="19">
    <location>
        <begin position="182"/>
        <end position="319"/>
    </location>
</feature>
<keyword evidence="13" id="KW-0547">Nucleotide-binding</keyword>
<feature type="binding site" evidence="13">
    <location>
        <position position="246"/>
    </location>
    <ligand>
        <name>sn-glycerol 3-phosphate</name>
        <dbReference type="ChEBI" id="CHEBI:57597"/>
    </ligand>
</feature>
<evidence type="ECO:0000256" key="13">
    <source>
        <dbReference type="HAMAP-Rule" id="MF_00394"/>
    </source>
</evidence>
<comment type="catalytic activity">
    <reaction evidence="13">
        <text>sn-glycerol 3-phosphate + NAD(+) = dihydroxyacetone phosphate + NADH + H(+)</text>
        <dbReference type="Rhea" id="RHEA:11092"/>
        <dbReference type="ChEBI" id="CHEBI:15378"/>
        <dbReference type="ChEBI" id="CHEBI:57540"/>
        <dbReference type="ChEBI" id="CHEBI:57597"/>
        <dbReference type="ChEBI" id="CHEBI:57642"/>
        <dbReference type="ChEBI" id="CHEBI:57945"/>
        <dbReference type="EC" id="1.1.1.94"/>
    </reaction>
</comment>
<evidence type="ECO:0000256" key="16">
    <source>
        <dbReference type="PIRSR" id="PIRSR000114-3"/>
    </source>
</evidence>
<proteinExistence type="inferred from homology"/>
<evidence type="ECO:0000256" key="7">
    <source>
        <dbReference type="ARBA" id="ARBA00023209"/>
    </source>
</evidence>
<evidence type="ECO:0000256" key="1">
    <source>
        <dbReference type="ARBA" id="ARBA00011009"/>
    </source>
</evidence>
<keyword evidence="4 13" id="KW-0560">Oxidoreductase</keyword>
<dbReference type="GO" id="GO:0046168">
    <property type="term" value="P:glycerol-3-phosphate catabolic process"/>
    <property type="evidence" value="ECO:0007669"/>
    <property type="project" value="InterPro"/>
</dbReference>
<evidence type="ECO:0000256" key="11">
    <source>
        <dbReference type="ARBA" id="ARBA00069372"/>
    </source>
</evidence>
<feature type="binding site" evidence="16">
    <location>
        <position position="257"/>
    </location>
    <ligand>
        <name>NAD(+)</name>
        <dbReference type="ChEBI" id="CHEBI:57540"/>
    </ligand>
</feature>
<feature type="binding site" evidence="13">
    <location>
        <position position="257"/>
    </location>
    <ligand>
        <name>sn-glycerol 3-phosphate</name>
        <dbReference type="ChEBI" id="CHEBI:57597"/>
    </ligand>
</feature>
<evidence type="ECO:0000256" key="2">
    <source>
        <dbReference type="ARBA" id="ARBA00022516"/>
    </source>
</evidence>
<dbReference type="FunFam" id="1.10.1040.10:FF:000001">
    <property type="entry name" value="Glycerol-3-phosphate dehydrogenase [NAD(P)+]"/>
    <property type="match status" value="1"/>
</dbReference>
<comment type="pathway">
    <text evidence="13">Membrane lipid metabolism; glycerophospholipid metabolism.</text>
</comment>
<comment type="catalytic activity">
    <reaction evidence="9">
        <text>sn-glycerol 3-phosphate + NADP(+) = dihydroxyacetone phosphate + NADPH + H(+)</text>
        <dbReference type="Rhea" id="RHEA:11096"/>
        <dbReference type="ChEBI" id="CHEBI:15378"/>
        <dbReference type="ChEBI" id="CHEBI:57597"/>
        <dbReference type="ChEBI" id="CHEBI:57642"/>
        <dbReference type="ChEBI" id="CHEBI:57783"/>
        <dbReference type="ChEBI" id="CHEBI:58349"/>
        <dbReference type="EC" id="1.1.1.94"/>
    </reaction>
    <physiologicalReaction direction="right-to-left" evidence="9">
        <dbReference type="Rhea" id="RHEA:11098"/>
    </physiologicalReaction>
</comment>
<dbReference type="GO" id="GO:0046167">
    <property type="term" value="P:glycerol-3-phosphate biosynthetic process"/>
    <property type="evidence" value="ECO:0007669"/>
    <property type="project" value="UniProtKB-UniRule"/>
</dbReference>
<keyword evidence="7 13" id="KW-0594">Phospholipid biosynthesis</keyword>
<dbReference type="STRING" id="1797785.A3B45_02155"/>
<evidence type="ECO:0000313" key="21">
    <source>
        <dbReference type="Proteomes" id="UP000178565"/>
    </source>
</evidence>
<dbReference type="Gene3D" id="3.40.50.720">
    <property type="entry name" value="NAD(P)-binding Rossmann-like Domain"/>
    <property type="match status" value="1"/>
</dbReference>
<protein>
    <recommendedName>
        <fullName evidence="11 13">Glycerol-3-phosphate dehydrogenase [NAD(P)+]</fullName>
        <ecNumber evidence="10 13">1.1.1.94</ecNumber>
    </recommendedName>
    <alternativeName>
        <fullName evidence="13">NAD(P)(+)-dependent glycerol-3-phosphate dehydrogenase</fullName>
    </alternativeName>
    <alternativeName>
        <fullName evidence="12 13">NAD(P)H-dependent dihydroxyacetone-phosphate reductase</fullName>
    </alternativeName>
</protein>
<feature type="active site" description="Proton acceptor" evidence="13 14">
    <location>
        <position position="193"/>
    </location>
</feature>
<organism evidence="20 21">
    <name type="scientific">Candidatus Daviesbacteria bacterium RIFCSPLOWO2_01_FULL_39_12</name>
    <dbReference type="NCBI Taxonomy" id="1797785"/>
    <lineage>
        <taxon>Bacteria</taxon>
        <taxon>Candidatus Daviesiibacteriota</taxon>
    </lineage>
</organism>
<keyword evidence="2 13" id="KW-0444">Lipid biosynthesis</keyword>
<gene>
    <name evidence="13" type="primary">gpsA</name>
    <name evidence="20" type="ORF">A3B45_02155</name>
</gene>
<dbReference type="PANTHER" id="PTHR11728">
    <property type="entry name" value="GLYCEROL-3-PHOSPHATE DEHYDROGENASE"/>
    <property type="match status" value="1"/>
</dbReference>
<dbReference type="AlphaFoldDB" id="A0A1F5KNX7"/>
<comment type="caution">
    <text evidence="13">Lacks conserved residue(s) required for the propagation of feature annotation.</text>
</comment>
<evidence type="ECO:0000256" key="14">
    <source>
        <dbReference type="PIRSR" id="PIRSR000114-1"/>
    </source>
</evidence>
<evidence type="ECO:0000256" key="9">
    <source>
        <dbReference type="ARBA" id="ARBA00052716"/>
    </source>
</evidence>
<comment type="subcellular location">
    <subcellularLocation>
        <location evidence="13">Cytoplasm</location>
    </subcellularLocation>
</comment>
<dbReference type="SUPFAM" id="SSF51735">
    <property type="entry name" value="NAD(P)-binding Rossmann-fold domains"/>
    <property type="match status" value="1"/>
</dbReference>
<sequence>MGKLNISILPAGAWGTALAVPLSDNGHHVKLYFRHQEDADHFNQEKENTKRLPKIKFNGRVCAISNLEEALEDADVLVLACDCAHVRNFFTQIKPLLKNNTKVLCVSKGIEEDTNLCMSEVLEQMDPQISSKLAVLSGPNFAIEVGKRLPTLTVIASKNKEIAQDLQKIFSSENFRIYTQDDVVGVELGGALKNVIAIGVGIGDGLRYGENGRAALITRGIAEMIKLGVEMGADELTFAGLSGMGDLILTCTSGKSRNYKAGLRIGRGVNPKELIESDETIEGLFTVRAAHELAKAKNIEVPIMEMVYKIVYKGLKPRKGFKQLMELELSSEDGNESYVSVSGSP</sequence>
<evidence type="ECO:0000313" key="20">
    <source>
        <dbReference type="EMBL" id="OGE42331.1"/>
    </source>
</evidence>
<feature type="binding site" evidence="13">
    <location>
        <position position="34"/>
    </location>
    <ligand>
        <name>NADPH</name>
        <dbReference type="ChEBI" id="CHEBI:57783"/>
    </ligand>
</feature>
<dbReference type="EMBL" id="MFDM01000027">
    <property type="protein sequence ID" value="OGE42331.1"/>
    <property type="molecule type" value="Genomic_DNA"/>
</dbReference>
<name>A0A1F5KNX7_9BACT</name>
<dbReference type="Gene3D" id="1.10.1040.10">
    <property type="entry name" value="N-(1-d-carboxylethyl)-l-norvaline Dehydrogenase, domain 2"/>
    <property type="match status" value="1"/>
</dbReference>
<evidence type="ECO:0000256" key="10">
    <source>
        <dbReference type="ARBA" id="ARBA00066687"/>
    </source>
</evidence>
<dbReference type="InterPro" id="IPR036291">
    <property type="entry name" value="NAD(P)-bd_dom_sf"/>
</dbReference>
<comment type="function">
    <text evidence="13">Catalyzes the reduction of the glycolytic intermediate dihydroxyacetone phosphate (DHAP) to sn-glycerol 3-phosphate (G3P), the key precursor for phospholipid synthesis.</text>
</comment>
<comment type="similarity">
    <text evidence="1 13 17">Belongs to the NAD-dependent glycerol-3-phosphate dehydrogenase family.</text>
</comment>
<dbReference type="GO" id="GO:0005829">
    <property type="term" value="C:cytosol"/>
    <property type="evidence" value="ECO:0007669"/>
    <property type="project" value="TreeGrafter"/>
</dbReference>
<dbReference type="Pfam" id="PF07479">
    <property type="entry name" value="NAD_Gly3P_dh_C"/>
    <property type="match status" value="1"/>
</dbReference>
<evidence type="ECO:0000256" key="4">
    <source>
        <dbReference type="ARBA" id="ARBA00023002"/>
    </source>
</evidence>
<dbReference type="InterPro" id="IPR008927">
    <property type="entry name" value="6-PGluconate_DH-like_C_sf"/>
</dbReference>
<dbReference type="GO" id="GO:0141152">
    <property type="term" value="F:glycerol-3-phosphate dehydrogenase (NAD+) activity"/>
    <property type="evidence" value="ECO:0007669"/>
    <property type="project" value="RHEA"/>
</dbReference>
<dbReference type="GO" id="GO:0051287">
    <property type="term" value="F:NAD binding"/>
    <property type="evidence" value="ECO:0007669"/>
    <property type="project" value="InterPro"/>
</dbReference>
<evidence type="ECO:0000256" key="3">
    <source>
        <dbReference type="ARBA" id="ARBA00022857"/>
    </source>
</evidence>
<dbReference type="InterPro" id="IPR006168">
    <property type="entry name" value="G3P_DH_NAD-dep"/>
</dbReference>
<dbReference type="HAMAP" id="MF_00394">
    <property type="entry name" value="NAD_Glyc3P_dehydrog"/>
    <property type="match status" value="1"/>
</dbReference>
<dbReference type="PANTHER" id="PTHR11728:SF1">
    <property type="entry name" value="GLYCEROL-3-PHOSPHATE DEHYDROGENASE [NAD(+)] 2, CHLOROPLASTIC"/>
    <property type="match status" value="1"/>
</dbReference>
<feature type="binding site" evidence="15">
    <location>
        <begin position="257"/>
        <end position="258"/>
    </location>
    <ligand>
        <name>substrate</name>
    </ligand>
</feature>
<dbReference type="NCBIfam" id="NF000940">
    <property type="entry name" value="PRK00094.1-2"/>
    <property type="match status" value="1"/>
</dbReference>
<feature type="binding site" evidence="13">
    <location>
        <position position="256"/>
    </location>
    <ligand>
        <name>sn-glycerol 3-phosphate</name>
        <dbReference type="ChEBI" id="CHEBI:57597"/>
    </ligand>
</feature>
<dbReference type="Proteomes" id="UP000178565">
    <property type="component" value="Unassembled WGS sequence"/>
</dbReference>
<dbReference type="PIRSF" id="PIRSF000114">
    <property type="entry name" value="Glycerol-3-P_dh"/>
    <property type="match status" value="1"/>
</dbReference>
<evidence type="ECO:0000256" key="5">
    <source>
        <dbReference type="ARBA" id="ARBA00023027"/>
    </source>
</evidence>
<dbReference type="UniPathway" id="UPA00940"/>
<dbReference type="GO" id="GO:0005975">
    <property type="term" value="P:carbohydrate metabolic process"/>
    <property type="evidence" value="ECO:0007669"/>
    <property type="project" value="InterPro"/>
</dbReference>
<feature type="binding site" evidence="13">
    <location>
        <position position="108"/>
    </location>
    <ligand>
        <name>NADPH</name>
        <dbReference type="ChEBI" id="CHEBI:57783"/>
    </ligand>
</feature>
<reference evidence="20 21" key="1">
    <citation type="journal article" date="2016" name="Nat. Commun.">
        <title>Thousands of microbial genomes shed light on interconnected biogeochemical processes in an aquifer system.</title>
        <authorList>
            <person name="Anantharaman K."/>
            <person name="Brown C.T."/>
            <person name="Hug L.A."/>
            <person name="Sharon I."/>
            <person name="Castelle C.J."/>
            <person name="Probst A.J."/>
            <person name="Thomas B.C."/>
            <person name="Singh A."/>
            <person name="Wilkins M.J."/>
            <person name="Karaoz U."/>
            <person name="Brodie E.L."/>
            <person name="Williams K.H."/>
            <person name="Hubbard S.S."/>
            <person name="Banfield J.F."/>
        </authorList>
    </citation>
    <scope>NUCLEOTIDE SEQUENCE [LARGE SCALE GENOMIC DNA]</scope>
</reference>
<dbReference type="SUPFAM" id="SSF48179">
    <property type="entry name" value="6-phosphogluconate dehydrogenase C-terminal domain-like"/>
    <property type="match status" value="1"/>
</dbReference>
<feature type="binding site" evidence="13">
    <location>
        <position position="193"/>
    </location>
    <ligand>
        <name>sn-glycerol 3-phosphate</name>
        <dbReference type="ChEBI" id="CHEBI:57597"/>
    </ligand>
</feature>
<accession>A0A1F5KNX7</accession>
<feature type="binding site" evidence="13">
    <location>
        <position position="257"/>
    </location>
    <ligand>
        <name>NADPH</name>
        <dbReference type="ChEBI" id="CHEBI:57783"/>
    </ligand>
</feature>
<evidence type="ECO:0000259" key="19">
    <source>
        <dbReference type="Pfam" id="PF07479"/>
    </source>
</evidence>
<keyword evidence="13" id="KW-0963">Cytoplasm</keyword>
<dbReference type="InterPro" id="IPR006109">
    <property type="entry name" value="G3P_DH_NAD-dep_C"/>
</dbReference>
<evidence type="ECO:0000256" key="6">
    <source>
        <dbReference type="ARBA" id="ARBA00023098"/>
    </source>
</evidence>
<feature type="binding site" evidence="13">
    <location>
        <position position="142"/>
    </location>
    <ligand>
        <name>NADPH</name>
        <dbReference type="ChEBI" id="CHEBI:57783"/>
    </ligand>
</feature>
<dbReference type="GO" id="GO:0141153">
    <property type="term" value="F:glycerol-3-phosphate dehydrogenase (NADP+) activity"/>
    <property type="evidence" value="ECO:0007669"/>
    <property type="project" value="RHEA"/>
</dbReference>
<dbReference type="InterPro" id="IPR011128">
    <property type="entry name" value="G3P_DH_NAD-dep_N"/>
</dbReference>
<dbReference type="EC" id="1.1.1.94" evidence="10 13"/>
<feature type="binding site" evidence="13">
    <location>
        <position position="138"/>
    </location>
    <ligand>
        <name>sn-glycerol 3-phosphate</name>
        <dbReference type="ChEBI" id="CHEBI:57597"/>
    </ligand>
</feature>
<feature type="binding site" evidence="15">
    <location>
        <position position="108"/>
    </location>
    <ligand>
        <name>substrate</name>
    </ligand>
</feature>
<dbReference type="Pfam" id="PF01210">
    <property type="entry name" value="NAD_Gly3P_dh_N"/>
    <property type="match status" value="1"/>
</dbReference>
<feature type="binding site" evidence="16">
    <location>
        <position position="142"/>
    </location>
    <ligand>
        <name>NAD(+)</name>
        <dbReference type="ChEBI" id="CHEBI:57540"/>
    </ligand>
</feature>
<keyword evidence="5 13" id="KW-0520">NAD</keyword>
<evidence type="ECO:0000256" key="12">
    <source>
        <dbReference type="ARBA" id="ARBA00080511"/>
    </source>
</evidence>
<keyword evidence="8 13" id="KW-1208">Phospholipid metabolism</keyword>
<dbReference type="PRINTS" id="PR00077">
    <property type="entry name" value="GPDHDRGNASE"/>
</dbReference>
<feature type="binding site" evidence="13">
    <location>
        <position position="35"/>
    </location>
    <ligand>
        <name>NADPH</name>
        <dbReference type="ChEBI" id="CHEBI:57783"/>
    </ligand>
</feature>
<keyword evidence="3 13" id="KW-0521">NADP</keyword>
<feature type="binding site" evidence="13">
    <location>
        <position position="258"/>
    </location>
    <ligand>
        <name>sn-glycerol 3-phosphate</name>
        <dbReference type="ChEBI" id="CHEBI:57597"/>
    </ligand>
</feature>
<dbReference type="InterPro" id="IPR013328">
    <property type="entry name" value="6PGD_dom2"/>
</dbReference>
<keyword evidence="6 13" id="KW-0443">Lipid metabolism</keyword>